<dbReference type="EMBL" id="AP025226">
    <property type="protein sequence ID" value="BDC00029.1"/>
    <property type="molecule type" value="Genomic_DNA"/>
</dbReference>
<evidence type="ECO:0000313" key="3">
    <source>
        <dbReference type="Proteomes" id="UP001319921"/>
    </source>
</evidence>
<dbReference type="InterPro" id="IPR002731">
    <property type="entry name" value="ATPase_BadF"/>
</dbReference>
<accession>A0AAQ4CW47</accession>
<dbReference type="PANTHER" id="PTHR43190">
    <property type="entry name" value="N-ACETYL-D-GLUCOSAMINE KINASE"/>
    <property type="match status" value="1"/>
</dbReference>
<sequence length="331" mass="36546">MIISVDGGATKTIAVLVHGNELKGLGISGPSNFNAVGKDVAIENILEAVKMAKGESKKIKEGIFSLAGVGDSEESDRIANEICNVVSNKMEIESYRIYNDGVAAYRMANLFEDGIVVASGTGNVNYFQKGNTLRRLGGWGWFAGDEGSASWIGRRALTYAIRQYDGIFEGDELIKAAEEYFGKPFKELIWSLEIKPNKPLVAGFATKVVELANKGSKYADLILTEASEYIVSVIKRLLKEFNVIPRVSLVGGLMMAGDILVNKIRNQFPFNVHVFYGYQVAMGGVVILENMKSFDDMNSLLQQLDLLLKRNFSPDFLQKMLFFREPPGKWG</sequence>
<feature type="domain" description="ATPase BadF/BadG/BcrA/BcrD type" evidence="1">
    <location>
        <begin position="5"/>
        <end position="286"/>
    </location>
</feature>
<dbReference type="InterPro" id="IPR052519">
    <property type="entry name" value="Euk-type_GlcNAc_Kinase"/>
</dbReference>
<dbReference type="Gene3D" id="3.30.420.40">
    <property type="match status" value="2"/>
</dbReference>
<name>A0AAQ4CW47_9CREN</name>
<keyword evidence="3" id="KW-1185">Reference proteome</keyword>
<evidence type="ECO:0000313" key="2">
    <source>
        <dbReference type="EMBL" id="BDC00029.1"/>
    </source>
</evidence>
<dbReference type="InterPro" id="IPR043129">
    <property type="entry name" value="ATPase_NBD"/>
</dbReference>
<dbReference type="KEGG" id="scas:SACC_30450"/>
<gene>
    <name evidence="2" type="ORF">SACC_30450</name>
</gene>
<protein>
    <submittedName>
        <fullName evidence="2">ATPase</fullName>
    </submittedName>
</protein>
<dbReference type="Pfam" id="PF01869">
    <property type="entry name" value="BcrAD_BadFG"/>
    <property type="match status" value="1"/>
</dbReference>
<proteinExistence type="predicted"/>
<dbReference type="Proteomes" id="UP001319921">
    <property type="component" value="Chromosome"/>
</dbReference>
<dbReference type="SUPFAM" id="SSF53067">
    <property type="entry name" value="Actin-like ATPase domain"/>
    <property type="match status" value="2"/>
</dbReference>
<organism evidence="2 3">
    <name type="scientific">Saccharolobus caldissimus</name>
    <dbReference type="NCBI Taxonomy" id="1702097"/>
    <lineage>
        <taxon>Archaea</taxon>
        <taxon>Thermoproteota</taxon>
        <taxon>Thermoprotei</taxon>
        <taxon>Sulfolobales</taxon>
        <taxon>Sulfolobaceae</taxon>
        <taxon>Saccharolobus</taxon>
    </lineage>
</organism>
<dbReference type="RefSeq" id="WP_229570682.1">
    <property type="nucleotide sequence ID" value="NZ_AP025226.1"/>
</dbReference>
<evidence type="ECO:0000259" key="1">
    <source>
        <dbReference type="Pfam" id="PF01869"/>
    </source>
</evidence>
<reference evidence="2 3" key="1">
    <citation type="journal article" date="2022" name="Microbiol. Resour. Announc.">
        <title>Complete Genome Sequence of the Hyperthermophilic and Acidophilic Archaeon Saccharolobus caldissimus Strain HS-3T.</title>
        <authorList>
            <person name="Sakai H.D."/>
            <person name="Kurosawa N."/>
        </authorList>
    </citation>
    <scope>NUCLEOTIDE SEQUENCE [LARGE SCALE GENOMIC DNA]</scope>
    <source>
        <strain evidence="2 3">JCM32116</strain>
    </source>
</reference>
<dbReference type="AlphaFoldDB" id="A0AAQ4CW47"/>
<dbReference type="PANTHER" id="PTHR43190:SF3">
    <property type="entry name" value="N-ACETYL-D-GLUCOSAMINE KINASE"/>
    <property type="match status" value="1"/>
</dbReference>
<dbReference type="GeneID" id="68867768"/>